<gene>
    <name evidence="2" type="ORF">L484_001035</name>
</gene>
<keyword evidence="3" id="KW-1185">Reference proteome</keyword>
<dbReference type="AlphaFoldDB" id="W9SFB5"/>
<dbReference type="EMBL" id="KE346215">
    <property type="protein sequence ID" value="EXC30609.1"/>
    <property type="molecule type" value="Genomic_DNA"/>
</dbReference>
<dbReference type="Proteomes" id="UP000030645">
    <property type="component" value="Unassembled WGS sequence"/>
</dbReference>
<evidence type="ECO:0000256" key="1">
    <source>
        <dbReference type="SAM" id="MobiDB-lite"/>
    </source>
</evidence>
<proteinExistence type="predicted"/>
<evidence type="ECO:0000313" key="3">
    <source>
        <dbReference type="Proteomes" id="UP000030645"/>
    </source>
</evidence>
<organism evidence="2 3">
    <name type="scientific">Morus notabilis</name>
    <dbReference type="NCBI Taxonomy" id="981085"/>
    <lineage>
        <taxon>Eukaryota</taxon>
        <taxon>Viridiplantae</taxon>
        <taxon>Streptophyta</taxon>
        <taxon>Embryophyta</taxon>
        <taxon>Tracheophyta</taxon>
        <taxon>Spermatophyta</taxon>
        <taxon>Magnoliopsida</taxon>
        <taxon>eudicotyledons</taxon>
        <taxon>Gunneridae</taxon>
        <taxon>Pentapetalae</taxon>
        <taxon>rosids</taxon>
        <taxon>fabids</taxon>
        <taxon>Rosales</taxon>
        <taxon>Moraceae</taxon>
        <taxon>Moreae</taxon>
        <taxon>Morus</taxon>
    </lineage>
</organism>
<protein>
    <submittedName>
        <fullName evidence="2">Uncharacterized protein</fullName>
    </submittedName>
</protein>
<reference evidence="3" key="1">
    <citation type="submission" date="2013-01" db="EMBL/GenBank/DDBJ databases">
        <title>Draft Genome Sequence of a Mulberry Tree, Morus notabilis C.K. Schneid.</title>
        <authorList>
            <person name="He N."/>
            <person name="Zhao S."/>
        </authorList>
    </citation>
    <scope>NUCLEOTIDE SEQUENCE</scope>
</reference>
<evidence type="ECO:0000313" key="2">
    <source>
        <dbReference type="EMBL" id="EXC30609.1"/>
    </source>
</evidence>
<accession>W9SFB5</accession>
<feature type="region of interest" description="Disordered" evidence="1">
    <location>
        <begin position="33"/>
        <end position="80"/>
    </location>
</feature>
<sequence length="80" mass="8619">MATALVEWDQRPNSMPSLEDASMNLVNATLGNQMIGDQHGDAEGVSDSGANNNPRPAKLNRSVGSRQWAARKRAQERAAT</sequence>
<name>W9SFB5_9ROSA</name>